<organism evidence="8 9">
    <name type="scientific">Effusibacillus lacus</name>
    <dbReference type="NCBI Taxonomy" id="1348429"/>
    <lineage>
        <taxon>Bacteria</taxon>
        <taxon>Bacillati</taxon>
        <taxon>Bacillota</taxon>
        <taxon>Bacilli</taxon>
        <taxon>Bacillales</taxon>
        <taxon>Alicyclobacillaceae</taxon>
        <taxon>Effusibacillus</taxon>
    </lineage>
</organism>
<evidence type="ECO:0000256" key="1">
    <source>
        <dbReference type="ARBA" id="ARBA00004651"/>
    </source>
</evidence>
<evidence type="ECO:0000256" key="6">
    <source>
        <dbReference type="SAM" id="Phobius"/>
    </source>
</evidence>
<keyword evidence="3 6" id="KW-0812">Transmembrane</keyword>
<feature type="transmembrane region" description="Helical" evidence="6">
    <location>
        <begin position="101"/>
        <end position="123"/>
    </location>
</feature>
<evidence type="ECO:0000313" key="8">
    <source>
        <dbReference type="EMBL" id="GAX89480.1"/>
    </source>
</evidence>
<dbReference type="PANTHER" id="PTHR35007">
    <property type="entry name" value="INTEGRAL MEMBRANE PROTEIN-RELATED"/>
    <property type="match status" value="1"/>
</dbReference>
<keyword evidence="5 6" id="KW-0472">Membrane</keyword>
<dbReference type="AlphaFoldDB" id="A0A292YLY7"/>
<feature type="transmembrane region" description="Helical" evidence="6">
    <location>
        <begin position="272"/>
        <end position="298"/>
    </location>
</feature>
<feature type="transmembrane region" description="Helical" evidence="6">
    <location>
        <begin position="6"/>
        <end position="24"/>
    </location>
</feature>
<dbReference type="Pfam" id="PF00482">
    <property type="entry name" value="T2SSF"/>
    <property type="match status" value="1"/>
</dbReference>
<dbReference type="OrthoDB" id="2574794at2"/>
<evidence type="ECO:0000256" key="4">
    <source>
        <dbReference type="ARBA" id="ARBA00022989"/>
    </source>
</evidence>
<evidence type="ECO:0000256" key="3">
    <source>
        <dbReference type="ARBA" id="ARBA00022692"/>
    </source>
</evidence>
<dbReference type="PANTHER" id="PTHR35007:SF2">
    <property type="entry name" value="PILUS ASSEMBLE PROTEIN"/>
    <property type="match status" value="1"/>
</dbReference>
<accession>A0A292YLY7</accession>
<name>A0A292YLY7_9BACL</name>
<dbReference type="RefSeq" id="WP_096181168.1">
    <property type="nucleotide sequence ID" value="NZ_BDUF01000022.1"/>
</dbReference>
<dbReference type="Proteomes" id="UP000217785">
    <property type="component" value="Unassembled WGS sequence"/>
</dbReference>
<evidence type="ECO:0000259" key="7">
    <source>
        <dbReference type="Pfam" id="PF00482"/>
    </source>
</evidence>
<evidence type="ECO:0000313" key="9">
    <source>
        <dbReference type="Proteomes" id="UP000217785"/>
    </source>
</evidence>
<dbReference type="InterPro" id="IPR018076">
    <property type="entry name" value="T2SS_GspF_dom"/>
</dbReference>
<keyword evidence="9" id="KW-1185">Reference proteome</keyword>
<keyword evidence="2" id="KW-1003">Cell membrane</keyword>
<sequence>MDWLLYVSTLLCMGLLLKSIHSYTQYRLAHRRLLASLARWKELSGRTPSSRSGRWTRLLMAWADKCVAVGIRFPFPDTLQEVESRLDRSGRPYDLTVERFLGLKIVLTVMGLAIALAFCILGLPFAQLGLVILPLAGFFAPVIKLREIARHRQESISRDIPDFLDMMSVTLQAGATLEQALRQVSRIFKGPLHDELERLGREIELGVGREQAWLRLLERNSAQELQKLVNALTQGSRLGVPVAATFRLQAEEIRRLQVEMVKSRAAKASPKITTVTTIVIAPSVFMMIMGLLVLNVFYNPSGLGIEGLFN</sequence>
<evidence type="ECO:0000256" key="2">
    <source>
        <dbReference type="ARBA" id="ARBA00022475"/>
    </source>
</evidence>
<comment type="subcellular location">
    <subcellularLocation>
        <location evidence="1">Cell membrane</location>
        <topology evidence="1">Multi-pass membrane protein</topology>
    </subcellularLocation>
</comment>
<dbReference type="GO" id="GO:0005886">
    <property type="term" value="C:plasma membrane"/>
    <property type="evidence" value="ECO:0007669"/>
    <property type="project" value="UniProtKB-SubCell"/>
</dbReference>
<protein>
    <submittedName>
        <fullName evidence="8">Pilus assembly protein TadB</fullName>
    </submittedName>
</protein>
<reference evidence="9" key="1">
    <citation type="submission" date="2017-07" db="EMBL/GenBank/DDBJ databases">
        <title>Draft genome sequence of Effusibacillus lacus strain skLN1.</title>
        <authorList>
            <person name="Watanabe M."/>
            <person name="Kojima H."/>
            <person name="Fukui M."/>
        </authorList>
    </citation>
    <scope>NUCLEOTIDE SEQUENCE [LARGE SCALE GENOMIC DNA]</scope>
    <source>
        <strain evidence="9">skLN1</strain>
    </source>
</reference>
<feature type="domain" description="Type II secretion system protein GspF" evidence="7">
    <location>
        <begin position="163"/>
        <end position="289"/>
    </location>
</feature>
<comment type="caution">
    <text evidence="8">The sequence shown here is derived from an EMBL/GenBank/DDBJ whole genome shotgun (WGS) entry which is preliminary data.</text>
</comment>
<keyword evidence="4 6" id="KW-1133">Transmembrane helix</keyword>
<dbReference type="EMBL" id="BDUF01000022">
    <property type="protein sequence ID" value="GAX89480.1"/>
    <property type="molecule type" value="Genomic_DNA"/>
</dbReference>
<feature type="transmembrane region" description="Helical" evidence="6">
    <location>
        <begin position="129"/>
        <end position="145"/>
    </location>
</feature>
<evidence type="ECO:0000256" key="5">
    <source>
        <dbReference type="ARBA" id="ARBA00023136"/>
    </source>
</evidence>
<proteinExistence type="predicted"/>